<dbReference type="OrthoDB" id="550575at2759"/>
<feature type="domain" description="F-box" evidence="1">
    <location>
        <begin position="21"/>
        <end position="55"/>
    </location>
</feature>
<keyword evidence="3" id="KW-1185">Reference proteome</keyword>
<organism evidence="2 3">
    <name type="scientific">Genlisea aurea</name>
    <dbReference type="NCBI Taxonomy" id="192259"/>
    <lineage>
        <taxon>Eukaryota</taxon>
        <taxon>Viridiplantae</taxon>
        <taxon>Streptophyta</taxon>
        <taxon>Embryophyta</taxon>
        <taxon>Tracheophyta</taxon>
        <taxon>Spermatophyta</taxon>
        <taxon>Magnoliopsida</taxon>
        <taxon>eudicotyledons</taxon>
        <taxon>Gunneridae</taxon>
        <taxon>Pentapetalae</taxon>
        <taxon>asterids</taxon>
        <taxon>lamiids</taxon>
        <taxon>Lamiales</taxon>
        <taxon>Lentibulariaceae</taxon>
        <taxon>Genlisea</taxon>
    </lineage>
</organism>
<dbReference type="Gene3D" id="3.80.10.10">
    <property type="entry name" value="Ribonuclease Inhibitor"/>
    <property type="match status" value="1"/>
</dbReference>
<dbReference type="InterPro" id="IPR036047">
    <property type="entry name" value="F-box-like_dom_sf"/>
</dbReference>
<proteinExistence type="predicted"/>
<comment type="caution">
    <text evidence="2">The sequence shown here is derived from an EMBL/GenBank/DDBJ whole genome shotgun (WGS) entry which is preliminary data.</text>
</comment>
<evidence type="ECO:0000313" key="2">
    <source>
        <dbReference type="EMBL" id="EPS65007.1"/>
    </source>
</evidence>
<dbReference type="SUPFAM" id="SSF52047">
    <property type="entry name" value="RNI-like"/>
    <property type="match status" value="1"/>
</dbReference>
<dbReference type="Pfam" id="PF12937">
    <property type="entry name" value="F-box-like"/>
    <property type="match status" value="1"/>
</dbReference>
<accession>S8DYG8</accession>
<evidence type="ECO:0000259" key="1">
    <source>
        <dbReference type="Pfam" id="PF12937"/>
    </source>
</evidence>
<name>S8DYG8_9LAMI</name>
<dbReference type="InterPro" id="IPR001810">
    <property type="entry name" value="F-box_dom"/>
</dbReference>
<sequence>MDRNKVETDFAAVDWAELIHDCLINILSRLSLEDRRRIAMRVCKAWHMACQDPRLNAALDLECYFDRSKEHPGFWNPVFEQKIDDMLRSVVCWSAGSLAVVRVRHCSDKSLSLVAQRCPNLKVLSVKSSPHVTDAVMAEIASGCPEITELDVSHCYQVSHESLSAVGSRCPKITVLKRNLMNWLDPSSRHEGFVPDDYMNSCPQDGDSEAEAIAKFMPNLIRLELRFSSLTARGLDLISRGCRSLEYIDLSGCANVTGRDISNARSNMKKLVHMEKPNFYIPRSAFHAERYGHWRLYDDRFQTDIFRI</sequence>
<dbReference type="InterPro" id="IPR006553">
    <property type="entry name" value="Leu-rich_rpt_Cys-con_subtyp"/>
</dbReference>
<dbReference type="SUPFAM" id="SSF81383">
    <property type="entry name" value="F-box domain"/>
    <property type="match status" value="1"/>
</dbReference>
<dbReference type="PANTHER" id="PTHR38926">
    <property type="entry name" value="F-BOX DOMAIN CONTAINING PROTEIN, EXPRESSED"/>
    <property type="match status" value="1"/>
</dbReference>
<reference evidence="2 3" key="1">
    <citation type="journal article" date="2013" name="BMC Genomics">
        <title>The miniature genome of a carnivorous plant Genlisea aurea contains a low number of genes and short non-coding sequences.</title>
        <authorList>
            <person name="Leushkin E.V."/>
            <person name="Sutormin R.A."/>
            <person name="Nabieva E.R."/>
            <person name="Penin A.A."/>
            <person name="Kondrashov A.S."/>
            <person name="Logacheva M.D."/>
        </authorList>
    </citation>
    <scope>NUCLEOTIDE SEQUENCE [LARGE SCALE GENOMIC DNA]</scope>
</reference>
<gene>
    <name evidence="2" type="ORF">M569_09771</name>
</gene>
<dbReference type="PANTHER" id="PTHR38926:SF5">
    <property type="entry name" value="F-BOX AND LEUCINE-RICH REPEAT PROTEIN 6"/>
    <property type="match status" value="1"/>
</dbReference>
<protein>
    <submittedName>
        <fullName evidence="2">F-box family protein</fullName>
    </submittedName>
</protein>
<dbReference type="EMBL" id="AUSU01004481">
    <property type="protein sequence ID" value="EPS65007.1"/>
    <property type="molecule type" value="Genomic_DNA"/>
</dbReference>
<dbReference type="InterPro" id="IPR032675">
    <property type="entry name" value="LRR_dom_sf"/>
</dbReference>
<dbReference type="Gene3D" id="1.20.1280.50">
    <property type="match status" value="1"/>
</dbReference>
<dbReference type="SMART" id="SM00367">
    <property type="entry name" value="LRR_CC"/>
    <property type="match status" value="3"/>
</dbReference>
<evidence type="ECO:0000313" key="3">
    <source>
        <dbReference type="Proteomes" id="UP000015453"/>
    </source>
</evidence>
<dbReference type="Proteomes" id="UP000015453">
    <property type="component" value="Unassembled WGS sequence"/>
</dbReference>
<dbReference type="AlphaFoldDB" id="S8DYG8"/>